<evidence type="ECO:0000313" key="2">
    <source>
        <dbReference type="Proteomes" id="UP000176868"/>
    </source>
</evidence>
<comment type="caution">
    <text evidence="1">The sequence shown here is derived from an EMBL/GenBank/DDBJ whole genome shotgun (WGS) entry which is preliminary data.</text>
</comment>
<proteinExistence type="predicted"/>
<gene>
    <name evidence="1" type="ORF">A2544_00345</name>
</gene>
<protein>
    <submittedName>
        <fullName evidence="1">Uncharacterized protein</fullName>
    </submittedName>
</protein>
<dbReference type="EMBL" id="MHWZ01000028">
    <property type="protein sequence ID" value="OHB17164.1"/>
    <property type="molecule type" value="Genomic_DNA"/>
</dbReference>
<dbReference type="Proteomes" id="UP000176868">
    <property type="component" value="Unassembled WGS sequence"/>
</dbReference>
<sequence>MISTVNKIAKRVVRRCAVCGKDAKIILYVGGKYRGGHYFGKIPLHTKKAWREVERAGTHKVKMGKSLWEVLNKNPKPYKHIEYWECPKCYWKK</sequence>
<accession>A0A1G2V6B5</accession>
<name>A0A1G2V6B5_9BACT</name>
<organism evidence="1 2">
    <name type="scientific">Candidatus Zambryskibacteria bacterium RIFOXYD2_FULL_43_10</name>
    <dbReference type="NCBI Taxonomy" id="1802782"/>
    <lineage>
        <taxon>Bacteria</taxon>
        <taxon>Candidatus Zambryskiibacteriota</taxon>
    </lineage>
</organism>
<reference evidence="1 2" key="1">
    <citation type="journal article" date="2016" name="Nat. Commun.">
        <title>Thousands of microbial genomes shed light on interconnected biogeochemical processes in an aquifer system.</title>
        <authorList>
            <person name="Anantharaman K."/>
            <person name="Brown C.T."/>
            <person name="Hug L.A."/>
            <person name="Sharon I."/>
            <person name="Castelle C.J."/>
            <person name="Probst A.J."/>
            <person name="Thomas B.C."/>
            <person name="Singh A."/>
            <person name="Wilkins M.J."/>
            <person name="Karaoz U."/>
            <person name="Brodie E.L."/>
            <person name="Williams K.H."/>
            <person name="Hubbard S.S."/>
            <person name="Banfield J.F."/>
        </authorList>
    </citation>
    <scope>NUCLEOTIDE SEQUENCE [LARGE SCALE GENOMIC DNA]</scope>
</reference>
<evidence type="ECO:0000313" key="1">
    <source>
        <dbReference type="EMBL" id="OHB17164.1"/>
    </source>
</evidence>
<dbReference type="AlphaFoldDB" id="A0A1G2V6B5"/>